<dbReference type="GeneID" id="55608603"/>
<dbReference type="KEGG" id="vg:55608603"/>
<sequence length="218" mass="24792">MSIFKKYYYHGSIERYTALMGYLMQDLQVSSNGNIKRVPLHYAGGERRVSKIDTLPRAGLHVTDVAYNPQQTFNRFHNQHGDMNQRIAALIQYTYTLRAKSHHEALQALEQITGAFVPSLAVTVTDNEVLANKQSVEIDIEQWTLDDEWSGEGEEPQYYELTILFTLRGYLYRYGVVGQGGGPIIKEVVLELANDPEITDVEPWFSVTEPTSEGENNE</sequence>
<evidence type="ECO:0000313" key="2">
    <source>
        <dbReference type="Proteomes" id="UP000260311"/>
    </source>
</evidence>
<evidence type="ECO:0000313" key="1">
    <source>
        <dbReference type="EMBL" id="AXC34525.1"/>
    </source>
</evidence>
<dbReference type="Proteomes" id="UP000260311">
    <property type="component" value="Segment"/>
</dbReference>
<dbReference type="RefSeq" id="YP_009838371.1">
    <property type="nucleotide sequence ID" value="NC_048709.1"/>
</dbReference>
<dbReference type="InterPro" id="IPR031997">
    <property type="entry name" value="T4-gp15_tss"/>
</dbReference>
<organism evidence="1 2">
    <name type="scientific">Vibrio phage YC</name>
    <dbReference type="NCBI Taxonomy" id="2267403"/>
    <lineage>
        <taxon>Viruses</taxon>
        <taxon>Duplodnaviria</taxon>
        <taxon>Heunggongvirae</taxon>
        <taxon>Uroviricota</taxon>
        <taxon>Caudoviricetes</taxon>
        <taxon>Pantevenvirales</taxon>
        <taxon>Ackermannviridae</taxon>
        <taxon>Campanilevirus</taxon>
        <taxon>Campanilevirus YC</taxon>
    </lineage>
</organism>
<proteinExistence type="predicted"/>
<dbReference type="InterPro" id="IPR038553">
    <property type="entry name" value="T4-gp15_tss_sf"/>
</dbReference>
<dbReference type="Pfam" id="PF16724">
    <property type="entry name" value="T4-gp15_tss"/>
    <property type="match status" value="1"/>
</dbReference>
<dbReference type="Gene3D" id="3.30.2000.40">
    <property type="entry name" value="Myoviridae tail sheath stabiliser"/>
    <property type="match status" value="1"/>
</dbReference>
<accession>A0A384ZSC8</accession>
<protein>
    <submittedName>
        <fullName evidence="1">Tail sheath stabilization</fullName>
    </submittedName>
</protein>
<reference evidence="1 2" key="1">
    <citation type="submission" date="2018-05" db="EMBL/GenBank/DDBJ databases">
        <title>The genome of Vibrio coralliilyticus phage YC.</title>
        <authorList>
            <person name="Benler S."/>
        </authorList>
    </citation>
    <scope>NUCLEOTIDE SEQUENCE [LARGE SCALE GENOMIC DNA]</scope>
</reference>
<dbReference type="EMBL" id="MH375644">
    <property type="protein sequence ID" value="AXC34525.1"/>
    <property type="molecule type" value="Genomic_DNA"/>
</dbReference>
<name>A0A384ZSC8_9CAUD</name>
<keyword evidence="2" id="KW-1185">Reference proteome</keyword>